<dbReference type="PANTHER" id="PTHR12215">
    <property type="entry name" value="PHOSPHOPANTETHEINE TRANSFERASE"/>
    <property type="match status" value="1"/>
</dbReference>
<dbReference type="SUPFAM" id="SSF56214">
    <property type="entry name" value="4'-phosphopantetheinyl transferase"/>
    <property type="match status" value="2"/>
</dbReference>
<evidence type="ECO:0000313" key="5">
    <source>
        <dbReference type="EMBL" id="OKH28424.1"/>
    </source>
</evidence>
<evidence type="ECO:0000256" key="2">
    <source>
        <dbReference type="ARBA" id="ARBA00022679"/>
    </source>
</evidence>
<keyword evidence="6" id="KW-1185">Reference proteome</keyword>
<evidence type="ECO:0000259" key="3">
    <source>
        <dbReference type="Pfam" id="PF01648"/>
    </source>
</evidence>
<dbReference type="RefSeq" id="WP_073548224.1">
    <property type="nucleotide sequence ID" value="NZ_CAWMVK010000023.1"/>
</dbReference>
<dbReference type="InterPro" id="IPR037143">
    <property type="entry name" value="4-PPantetheinyl_Trfase_dom_sf"/>
</dbReference>
<dbReference type="AlphaFoldDB" id="A0A1U7HXQ0"/>
<evidence type="ECO:0000313" key="6">
    <source>
        <dbReference type="Proteomes" id="UP000185984"/>
    </source>
</evidence>
<dbReference type="EMBL" id="MRCC01000003">
    <property type="protein sequence ID" value="OKH28424.1"/>
    <property type="molecule type" value="Genomic_DNA"/>
</dbReference>
<evidence type="ECO:0000259" key="4">
    <source>
        <dbReference type="Pfam" id="PF22624"/>
    </source>
</evidence>
<dbReference type="InterPro" id="IPR050559">
    <property type="entry name" value="P-Pant_transferase_sf"/>
</dbReference>
<dbReference type="InterPro" id="IPR008278">
    <property type="entry name" value="4-PPantetheinyl_Trfase_dom"/>
</dbReference>
<organism evidence="5 6">
    <name type="scientific">Chroogloeocystis siderophila 5.2 s.c.1</name>
    <dbReference type="NCBI Taxonomy" id="247279"/>
    <lineage>
        <taxon>Bacteria</taxon>
        <taxon>Bacillati</taxon>
        <taxon>Cyanobacteriota</taxon>
        <taxon>Cyanophyceae</taxon>
        <taxon>Oscillatoriophycideae</taxon>
        <taxon>Chroococcales</taxon>
        <taxon>Chroococcaceae</taxon>
        <taxon>Chroogloeocystis</taxon>
    </lineage>
</organism>
<name>A0A1U7HXQ0_9CHRO</name>
<dbReference type="GO" id="GO:0019878">
    <property type="term" value="P:lysine biosynthetic process via aminoadipic acid"/>
    <property type="evidence" value="ECO:0007669"/>
    <property type="project" value="TreeGrafter"/>
</dbReference>
<sequence>MNTAELWVNPPSNLTLSGNEVHAWRVALDVDATIVCSLFSTLCATEQQRAERFYLQLHRDRFIVGRGVLRQILASYLQIHPSEINFSYNTYGKPRVIIANEEPLRFNLSHSQELALIAVTQNCDVGVDLEYIRYDFPCQEIAARFFSPTEVALLRSLPPHLQTAAFFTCWTRKEAFIKATGKGLSLPLYQFDVSFLPGEPAKLLYTAWDESEAQRWILQEIIPDVGYVGAIAVAGNNWQLRQYQFSW</sequence>
<protein>
    <submittedName>
        <fullName evidence="5">Phosphopantetheine-protein transferase</fullName>
    </submittedName>
</protein>
<dbReference type="Proteomes" id="UP000185984">
    <property type="component" value="Unassembled WGS sequence"/>
</dbReference>
<dbReference type="GO" id="GO:0000287">
    <property type="term" value="F:magnesium ion binding"/>
    <property type="evidence" value="ECO:0007669"/>
    <property type="project" value="InterPro"/>
</dbReference>
<dbReference type="STRING" id="247279.NIES1031_04075"/>
<dbReference type="GO" id="GO:0005829">
    <property type="term" value="C:cytosol"/>
    <property type="evidence" value="ECO:0007669"/>
    <property type="project" value="TreeGrafter"/>
</dbReference>
<keyword evidence="2 5" id="KW-0808">Transferase</keyword>
<proteinExistence type="inferred from homology"/>
<comment type="similarity">
    <text evidence="1">Belongs to the P-Pant transferase superfamily. Gsp/Sfp/HetI/AcpT family.</text>
</comment>
<dbReference type="GO" id="GO:0008897">
    <property type="term" value="F:holo-[acyl-carrier-protein] synthase activity"/>
    <property type="evidence" value="ECO:0007669"/>
    <property type="project" value="InterPro"/>
</dbReference>
<dbReference type="InterPro" id="IPR055066">
    <property type="entry name" value="AASDHPPT_N"/>
</dbReference>
<comment type="caution">
    <text evidence="5">The sequence shown here is derived from an EMBL/GenBank/DDBJ whole genome shotgun (WGS) entry which is preliminary data.</text>
</comment>
<dbReference type="PANTHER" id="PTHR12215:SF10">
    <property type="entry name" value="L-AMINOADIPATE-SEMIALDEHYDE DEHYDROGENASE-PHOSPHOPANTETHEINYL TRANSFERASE"/>
    <property type="match status" value="1"/>
</dbReference>
<accession>A0A1U7HXQ0</accession>
<dbReference type="Gene3D" id="3.90.470.20">
    <property type="entry name" value="4'-phosphopantetheinyl transferase domain"/>
    <property type="match status" value="2"/>
</dbReference>
<reference evidence="5 6" key="1">
    <citation type="submission" date="2016-11" db="EMBL/GenBank/DDBJ databases">
        <title>Draft Genome Sequences of Nine Cyanobacterial Strains from Diverse Habitats.</title>
        <authorList>
            <person name="Zhu T."/>
            <person name="Hou S."/>
            <person name="Lu X."/>
            <person name="Hess W.R."/>
        </authorList>
    </citation>
    <scope>NUCLEOTIDE SEQUENCE [LARGE SCALE GENOMIC DNA]</scope>
    <source>
        <strain evidence="5 6">5.2 s.c.1</strain>
    </source>
</reference>
<gene>
    <name evidence="5" type="ORF">NIES1031_04075</name>
</gene>
<dbReference type="OrthoDB" id="9808281at2"/>
<feature type="domain" description="4'-phosphopantetheinyl transferase" evidence="3">
    <location>
        <begin position="125"/>
        <end position="207"/>
    </location>
</feature>
<feature type="domain" description="4'-phosphopantetheinyl transferase N-terminal" evidence="4">
    <location>
        <begin position="38"/>
        <end position="120"/>
    </location>
</feature>
<dbReference type="Pfam" id="PF22624">
    <property type="entry name" value="AASDHPPT_N"/>
    <property type="match status" value="1"/>
</dbReference>
<dbReference type="Pfam" id="PF01648">
    <property type="entry name" value="ACPS"/>
    <property type="match status" value="1"/>
</dbReference>
<evidence type="ECO:0000256" key="1">
    <source>
        <dbReference type="ARBA" id="ARBA00010990"/>
    </source>
</evidence>